<dbReference type="Proteomes" id="UP000832011">
    <property type="component" value="Chromosome"/>
</dbReference>
<reference evidence="1 2" key="1">
    <citation type="journal article" date="2022" name="Res Sq">
        <title>Evolution of multicellular longitudinally dividing oral cavity symbionts (Neisseriaceae).</title>
        <authorList>
            <person name="Nyongesa S."/>
            <person name="Weber P."/>
            <person name="Bernet E."/>
            <person name="Pullido F."/>
            <person name="Nieckarz M."/>
            <person name="Delaby M."/>
            <person name="Nieves C."/>
            <person name="Viehboeck T."/>
            <person name="Krause N."/>
            <person name="Rivera-Millot A."/>
            <person name="Nakamura A."/>
            <person name="Vischer N."/>
            <person name="VanNieuwenhze M."/>
            <person name="Brun Y."/>
            <person name="Cava F."/>
            <person name="Bulgheresi S."/>
            <person name="Veyrier F."/>
        </authorList>
    </citation>
    <scope>NUCLEOTIDE SEQUENCE [LARGE SCALE GENOMIC DNA]</scope>
    <source>
        <strain evidence="1 2">SN4</strain>
    </source>
</reference>
<keyword evidence="2" id="KW-1185">Reference proteome</keyword>
<sequence length="102" mass="11814">MQSHCYLAEIQCELVFKSVEGSDIVGVWWVNPAQPSQQLHLGQYHYAHHAWYDVSRRFGQLYVSDAQCLQNRPAIALKTVQVAYIRAYAQTLWRQHRAQIAA</sequence>
<evidence type="ECO:0000313" key="2">
    <source>
        <dbReference type="Proteomes" id="UP000832011"/>
    </source>
</evidence>
<name>A0ABY4DY80_9NEIS</name>
<dbReference type="EMBL" id="CP091511">
    <property type="protein sequence ID" value="UOO88480.1"/>
    <property type="molecule type" value="Genomic_DNA"/>
</dbReference>
<dbReference type="RefSeq" id="WP_058357836.1">
    <property type="nucleotide sequence ID" value="NZ_CABKVG010000010.1"/>
</dbReference>
<protein>
    <submittedName>
        <fullName evidence="1">Uncharacterized protein</fullName>
    </submittedName>
</protein>
<accession>A0ABY4DY80</accession>
<organism evidence="1 2">
    <name type="scientific">Vitreoscilla massiliensis</name>
    <dbReference type="NCBI Taxonomy" id="1689272"/>
    <lineage>
        <taxon>Bacteria</taxon>
        <taxon>Pseudomonadati</taxon>
        <taxon>Pseudomonadota</taxon>
        <taxon>Betaproteobacteria</taxon>
        <taxon>Neisseriales</taxon>
        <taxon>Neisseriaceae</taxon>
        <taxon>Vitreoscilla</taxon>
    </lineage>
</organism>
<evidence type="ECO:0000313" key="1">
    <source>
        <dbReference type="EMBL" id="UOO88480.1"/>
    </source>
</evidence>
<proteinExistence type="predicted"/>
<gene>
    <name evidence="1" type="ORF">LVJ82_13525</name>
</gene>